<evidence type="ECO:0000256" key="3">
    <source>
        <dbReference type="ARBA" id="ARBA00022475"/>
    </source>
</evidence>
<dbReference type="InterPro" id="IPR003689">
    <property type="entry name" value="ZIP"/>
</dbReference>
<feature type="transmembrane region" description="Helical" evidence="8">
    <location>
        <begin position="41"/>
        <end position="62"/>
    </location>
</feature>
<feature type="transmembrane region" description="Helical" evidence="8">
    <location>
        <begin position="177"/>
        <end position="201"/>
    </location>
</feature>
<evidence type="ECO:0000256" key="1">
    <source>
        <dbReference type="ARBA" id="ARBA00004651"/>
    </source>
</evidence>
<evidence type="ECO:0000256" key="8">
    <source>
        <dbReference type="SAM" id="Phobius"/>
    </source>
</evidence>
<dbReference type="HOGENOM" id="CLU_015114_1_2_5"/>
<keyword evidence="7 8" id="KW-0472">Membrane</keyword>
<dbReference type="GO" id="GO:0005385">
    <property type="term" value="F:zinc ion transmembrane transporter activity"/>
    <property type="evidence" value="ECO:0007669"/>
    <property type="project" value="TreeGrafter"/>
</dbReference>
<name>B4RHZ7_PHEZH</name>
<protein>
    <submittedName>
        <fullName evidence="9">Divalent heavy-metal cations transporter</fullName>
    </submittedName>
</protein>
<evidence type="ECO:0000313" key="10">
    <source>
        <dbReference type="Proteomes" id="UP000001868"/>
    </source>
</evidence>
<dbReference type="GO" id="GO:0005886">
    <property type="term" value="C:plasma membrane"/>
    <property type="evidence" value="ECO:0007669"/>
    <property type="project" value="UniProtKB-SubCell"/>
</dbReference>
<accession>B4RHZ7</accession>
<keyword evidence="3" id="KW-1003">Cell membrane</keyword>
<dbReference type="RefSeq" id="WP_012520272.1">
    <property type="nucleotide sequence ID" value="NC_011143.1"/>
</dbReference>
<geneLocation type="plasmid" evidence="10">
    <name>pHLK1</name>
</geneLocation>
<sequence length="261" mass="26387">MDWPLVLTGLAGSTAAGVATGVGALPVFFIRTLSPRLQGAFLGFAAGVMLTAAFQSLISPALDLAGAHTAGPVVGHLEVVLGLALGAFAVQLANRYAPHEHFVIGIEGVPAESLQRIWLIVIAIALHNVPEGLAVGVSFGGPDISNGTSAALGIGLQNLPEGLAVAAALASINYPRWVAFSVALLTGLLEPVSGFVGIALVSWIEGLLPWALAFAAGAMVWVVSAEIIPETHTKGHQGTATSALMGGLILMVVIDAVLGGS</sequence>
<evidence type="ECO:0000313" key="9">
    <source>
        <dbReference type="EMBL" id="ACG79972.1"/>
    </source>
</evidence>
<keyword evidence="9" id="KW-0614">Plasmid</keyword>
<evidence type="ECO:0000256" key="5">
    <source>
        <dbReference type="ARBA" id="ARBA00022833"/>
    </source>
</evidence>
<keyword evidence="4 8" id="KW-0812">Transmembrane</keyword>
<dbReference type="EMBL" id="CP000748">
    <property type="protein sequence ID" value="ACG79972.1"/>
    <property type="molecule type" value="Genomic_DNA"/>
</dbReference>
<reference evidence="9 10" key="1">
    <citation type="journal article" date="2008" name="BMC Genomics">
        <title>Complete genome of Phenylobacterium zucineum - a novel facultative intracellular bacterium isolated from human erythroleukemia cell line K562.</title>
        <authorList>
            <person name="Luo Y."/>
            <person name="Xu X."/>
            <person name="Ding Z."/>
            <person name="Liu Z."/>
            <person name="Zhang B."/>
            <person name="Yan Z."/>
            <person name="Sun J."/>
            <person name="Hu S."/>
            <person name="Hu X."/>
        </authorList>
    </citation>
    <scope>NUCLEOTIDE SEQUENCE [LARGE SCALE GENOMIC DNA]</scope>
    <source>
        <strain evidence="10">HLK1</strain>
        <plasmid evidence="10">HLK1</plasmid>
        <plasmid evidence="10">Plasmid pHLK1</plasmid>
    </source>
</reference>
<dbReference type="OrthoDB" id="9787346at2"/>
<feature type="transmembrane region" description="Helical" evidence="8">
    <location>
        <begin position="240"/>
        <end position="258"/>
    </location>
</feature>
<dbReference type="AlphaFoldDB" id="B4RHZ7"/>
<proteinExistence type="inferred from homology"/>
<comment type="similarity">
    <text evidence="2">Belongs to the ZIP transporter (TC 2.A.5) family.</text>
</comment>
<evidence type="ECO:0000256" key="4">
    <source>
        <dbReference type="ARBA" id="ARBA00022692"/>
    </source>
</evidence>
<dbReference type="Proteomes" id="UP000001868">
    <property type="component" value="Plasmid pHLK1"/>
</dbReference>
<feature type="transmembrane region" description="Helical" evidence="8">
    <location>
        <begin position="6"/>
        <end position="29"/>
    </location>
</feature>
<evidence type="ECO:0000256" key="6">
    <source>
        <dbReference type="ARBA" id="ARBA00022989"/>
    </source>
</evidence>
<comment type="subcellular location">
    <subcellularLocation>
        <location evidence="1">Cell membrane</location>
        <topology evidence="1">Multi-pass membrane protein</topology>
    </subcellularLocation>
</comment>
<keyword evidence="6 8" id="KW-1133">Transmembrane helix</keyword>
<keyword evidence="10" id="KW-1185">Reference proteome</keyword>
<organism evidence="9 10">
    <name type="scientific">Phenylobacterium zucineum (strain HLK1)</name>
    <dbReference type="NCBI Taxonomy" id="450851"/>
    <lineage>
        <taxon>Bacteria</taxon>
        <taxon>Pseudomonadati</taxon>
        <taxon>Pseudomonadota</taxon>
        <taxon>Alphaproteobacteria</taxon>
        <taxon>Caulobacterales</taxon>
        <taxon>Caulobacteraceae</taxon>
        <taxon>Phenylobacterium</taxon>
    </lineage>
</organism>
<dbReference type="KEGG" id="pzu:PHZ_p0029"/>
<keyword evidence="5" id="KW-0862">Zinc</keyword>
<dbReference type="Pfam" id="PF02535">
    <property type="entry name" value="Zip"/>
    <property type="match status" value="1"/>
</dbReference>
<evidence type="ECO:0000256" key="7">
    <source>
        <dbReference type="ARBA" id="ARBA00023136"/>
    </source>
</evidence>
<feature type="transmembrane region" description="Helical" evidence="8">
    <location>
        <begin position="74"/>
        <end position="93"/>
    </location>
</feature>
<dbReference type="PANTHER" id="PTHR11040:SF211">
    <property type="entry name" value="ZINC TRANSPORTER ZIP11"/>
    <property type="match status" value="1"/>
</dbReference>
<dbReference type="eggNOG" id="COG0428">
    <property type="taxonomic scope" value="Bacteria"/>
</dbReference>
<feature type="transmembrane region" description="Helical" evidence="8">
    <location>
        <begin position="207"/>
        <end position="228"/>
    </location>
</feature>
<gene>
    <name evidence="9" type="ordered locus">PHZ_p0029</name>
</gene>
<dbReference type="PANTHER" id="PTHR11040">
    <property type="entry name" value="ZINC/IRON TRANSPORTER"/>
    <property type="match status" value="1"/>
</dbReference>
<evidence type="ECO:0000256" key="2">
    <source>
        <dbReference type="ARBA" id="ARBA00006939"/>
    </source>
</evidence>